<proteinExistence type="predicted"/>
<feature type="region of interest" description="Disordered" evidence="1">
    <location>
        <begin position="61"/>
        <end position="95"/>
    </location>
</feature>
<keyword evidence="3" id="KW-1185">Reference proteome</keyword>
<dbReference type="AlphaFoldDB" id="A0AAE0BW01"/>
<organism evidence="2 3">
    <name type="scientific">Cymbomonas tetramitiformis</name>
    <dbReference type="NCBI Taxonomy" id="36881"/>
    <lineage>
        <taxon>Eukaryota</taxon>
        <taxon>Viridiplantae</taxon>
        <taxon>Chlorophyta</taxon>
        <taxon>Pyramimonadophyceae</taxon>
        <taxon>Pyramimonadales</taxon>
        <taxon>Pyramimonadaceae</taxon>
        <taxon>Cymbomonas</taxon>
    </lineage>
</organism>
<evidence type="ECO:0000256" key="1">
    <source>
        <dbReference type="SAM" id="MobiDB-lite"/>
    </source>
</evidence>
<name>A0AAE0BW01_9CHLO</name>
<reference evidence="2 3" key="1">
    <citation type="journal article" date="2015" name="Genome Biol. Evol.">
        <title>Comparative Genomics of a Bacterivorous Green Alga Reveals Evolutionary Causalities and Consequences of Phago-Mixotrophic Mode of Nutrition.</title>
        <authorList>
            <person name="Burns J.A."/>
            <person name="Paasch A."/>
            <person name="Narechania A."/>
            <person name="Kim E."/>
        </authorList>
    </citation>
    <scope>NUCLEOTIDE SEQUENCE [LARGE SCALE GENOMIC DNA]</scope>
    <source>
        <strain evidence="2 3">PLY_AMNH</strain>
    </source>
</reference>
<feature type="compositionally biased region" description="Pro residues" evidence="1">
    <location>
        <begin position="74"/>
        <end position="83"/>
    </location>
</feature>
<gene>
    <name evidence="2" type="ORF">CYMTET_46546</name>
</gene>
<protein>
    <submittedName>
        <fullName evidence="2">Uncharacterized protein</fullName>
    </submittedName>
</protein>
<dbReference type="Proteomes" id="UP001190700">
    <property type="component" value="Unassembled WGS sequence"/>
</dbReference>
<sequence length="95" mass="10254">MTAQPPKVAALQDTQPPQGGGAAPHSVMHFRETKSTRKPSAAEDFGWADDVAAAAAGCDPDDFEYPALRETPQMPWPMPPKPQPKNDTENVLPVF</sequence>
<dbReference type="EMBL" id="LGRX02032630">
    <property type="protein sequence ID" value="KAK3243821.1"/>
    <property type="molecule type" value="Genomic_DNA"/>
</dbReference>
<evidence type="ECO:0000313" key="3">
    <source>
        <dbReference type="Proteomes" id="UP001190700"/>
    </source>
</evidence>
<feature type="region of interest" description="Disordered" evidence="1">
    <location>
        <begin position="1"/>
        <end position="42"/>
    </location>
</feature>
<accession>A0AAE0BW01</accession>
<comment type="caution">
    <text evidence="2">The sequence shown here is derived from an EMBL/GenBank/DDBJ whole genome shotgun (WGS) entry which is preliminary data.</text>
</comment>
<evidence type="ECO:0000313" key="2">
    <source>
        <dbReference type="EMBL" id="KAK3243821.1"/>
    </source>
</evidence>